<organism evidence="1 2">
    <name type="scientific">Dreissena polymorpha</name>
    <name type="common">Zebra mussel</name>
    <name type="synonym">Mytilus polymorpha</name>
    <dbReference type="NCBI Taxonomy" id="45954"/>
    <lineage>
        <taxon>Eukaryota</taxon>
        <taxon>Metazoa</taxon>
        <taxon>Spiralia</taxon>
        <taxon>Lophotrochozoa</taxon>
        <taxon>Mollusca</taxon>
        <taxon>Bivalvia</taxon>
        <taxon>Autobranchia</taxon>
        <taxon>Heteroconchia</taxon>
        <taxon>Euheterodonta</taxon>
        <taxon>Imparidentia</taxon>
        <taxon>Neoheterodontei</taxon>
        <taxon>Myida</taxon>
        <taxon>Dreissenoidea</taxon>
        <taxon>Dreissenidae</taxon>
        <taxon>Dreissena</taxon>
    </lineage>
</organism>
<accession>A0A9D4JVF0</accession>
<reference evidence="1" key="2">
    <citation type="submission" date="2020-11" db="EMBL/GenBank/DDBJ databases">
        <authorList>
            <person name="McCartney M.A."/>
            <person name="Auch B."/>
            <person name="Kono T."/>
            <person name="Mallez S."/>
            <person name="Becker A."/>
            <person name="Gohl D.M."/>
            <person name="Silverstein K.A.T."/>
            <person name="Koren S."/>
            <person name="Bechman K.B."/>
            <person name="Herman A."/>
            <person name="Abrahante J.E."/>
            <person name="Garbe J."/>
        </authorList>
    </citation>
    <scope>NUCLEOTIDE SEQUENCE</scope>
    <source>
        <strain evidence="1">Duluth1</strain>
        <tissue evidence="1">Whole animal</tissue>
    </source>
</reference>
<evidence type="ECO:0000313" key="2">
    <source>
        <dbReference type="Proteomes" id="UP000828390"/>
    </source>
</evidence>
<name>A0A9D4JVF0_DREPO</name>
<protein>
    <submittedName>
        <fullName evidence="1">Uncharacterized protein</fullName>
    </submittedName>
</protein>
<keyword evidence="2" id="KW-1185">Reference proteome</keyword>
<comment type="caution">
    <text evidence="1">The sequence shown here is derived from an EMBL/GenBank/DDBJ whole genome shotgun (WGS) entry which is preliminary data.</text>
</comment>
<dbReference type="Proteomes" id="UP000828390">
    <property type="component" value="Unassembled WGS sequence"/>
</dbReference>
<sequence>MSIDCFWIVSHHQPTFKRLVHATGASRLGAISEVGEVDGYEGVVAVQQTRGLCGAHCVVDVEAVSAEDEYWNESALIVSEIQI</sequence>
<proteinExistence type="predicted"/>
<dbReference type="AlphaFoldDB" id="A0A9D4JVF0"/>
<dbReference type="EMBL" id="JAIWYP010000005">
    <property type="protein sequence ID" value="KAH3826190.1"/>
    <property type="molecule type" value="Genomic_DNA"/>
</dbReference>
<reference evidence="1" key="1">
    <citation type="journal article" date="2019" name="bioRxiv">
        <title>The Genome of the Zebra Mussel, Dreissena polymorpha: A Resource for Invasive Species Research.</title>
        <authorList>
            <person name="McCartney M.A."/>
            <person name="Auch B."/>
            <person name="Kono T."/>
            <person name="Mallez S."/>
            <person name="Zhang Y."/>
            <person name="Obille A."/>
            <person name="Becker A."/>
            <person name="Abrahante J.E."/>
            <person name="Garbe J."/>
            <person name="Badalamenti J.P."/>
            <person name="Herman A."/>
            <person name="Mangelson H."/>
            <person name="Liachko I."/>
            <person name="Sullivan S."/>
            <person name="Sone E.D."/>
            <person name="Koren S."/>
            <person name="Silverstein K.A.T."/>
            <person name="Beckman K.B."/>
            <person name="Gohl D.M."/>
        </authorList>
    </citation>
    <scope>NUCLEOTIDE SEQUENCE</scope>
    <source>
        <strain evidence="1">Duluth1</strain>
        <tissue evidence="1">Whole animal</tissue>
    </source>
</reference>
<gene>
    <name evidence="1" type="ORF">DPMN_128086</name>
</gene>
<evidence type="ECO:0000313" key="1">
    <source>
        <dbReference type="EMBL" id="KAH3826190.1"/>
    </source>
</evidence>